<reference evidence="4" key="1">
    <citation type="journal article" date="2008" name="Nature">
        <title>The amphioxus genome and the evolution of the chordate karyotype.</title>
        <authorList>
            <consortium name="US DOE Joint Genome Institute (JGI-PGF)"/>
            <person name="Putnam N.H."/>
            <person name="Butts T."/>
            <person name="Ferrier D.E.K."/>
            <person name="Furlong R.F."/>
            <person name="Hellsten U."/>
            <person name="Kawashima T."/>
            <person name="Robinson-Rechavi M."/>
            <person name="Shoguchi E."/>
            <person name="Terry A."/>
            <person name="Yu J.-K."/>
            <person name="Benito-Gutierrez E.L."/>
            <person name="Dubchak I."/>
            <person name="Garcia-Fernandez J."/>
            <person name="Gibson-Brown J.J."/>
            <person name="Grigoriev I.V."/>
            <person name="Horton A.C."/>
            <person name="de Jong P.J."/>
            <person name="Jurka J."/>
            <person name="Kapitonov V.V."/>
            <person name="Kohara Y."/>
            <person name="Kuroki Y."/>
            <person name="Lindquist E."/>
            <person name="Lucas S."/>
            <person name="Osoegawa K."/>
            <person name="Pennacchio L.A."/>
            <person name="Salamov A.A."/>
            <person name="Satou Y."/>
            <person name="Sauka-Spengler T."/>
            <person name="Schmutz J."/>
            <person name="Shin-I T."/>
            <person name="Toyoda A."/>
            <person name="Bronner-Fraser M."/>
            <person name="Fujiyama A."/>
            <person name="Holland L.Z."/>
            <person name="Holland P.W.H."/>
            <person name="Satoh N."/>
            <person name="Rokhsar D.S."/>
        </authorList>
    </citation>
    <scope>NUCLEOTIDE SEQUENCE [LARGE SCALE GENOMIC DNA]</scope>
    <source>
        <strain evidence="4">S238N-H82</strain>
        <tissue evidence="4">Testes</tissue>
    </source>
</reference>
<feature type="compositionally biased region" description="Low complexity" evidence="1">
    <location>
        <begin position="46"/>
        <end position="60"/>
    </location>
</feature>
<evidence type="ECO:0000256" key="2">
    <source>
        <dbReference type="SAM" id="SignalP"/>
    </source>
</evidence>
<dbReference type="GO" id="GO:0004666">
    <property type="term" value="F:prostaglandin-endoperoxide synthase activity"/>
    <property type="evidence" value="ECO:0000318"/>
    <property type="project" value="GO_Central"/>
</dbReference>
<keyword evidence="2" id="KW-0732">Signal</keyword>
<reference evidence="5" key="2">
    <citation type="journal article" date="2020" name="Nat. Ecol. Evol.">
        <title>Deeply conserved synteny resolves early events in vertebrate evolution.</title>
        <authorList>
            <person name="Simakov O."/>
            <person name="Marletaz F."/>
            <person name="Yue J.X."/>
            <person name="O'Connell B."/>
            <person name="Jenkins J."/>
            <person name="Brandt A."/>
            <person name="Calef R."/>
            <person name="Tung C.H."/>
            <person name="Huang T.K."/>
            <person name="Schmutz J."/>
            <person name="Satoh N."/>
            <person name="Yu J.K."/>
            <person name="Putnam N.H."/>
            <person name="Green R.E."/>
            <person name="Rokhsar D.S."/>
        </authorList>
    </citation>
    <scope>NUCLEOTIDE SEQUENCE [LARGE SCALE GENOMIC DNA]</scope>
    <source>
        <strain evidence="5">S238N-H82</strain>
    </source>
</reference>
<dbReference type="RefSeq" id="XP_035661716.1">
    <property type="nucleotide sequence ID" value="XM_035805823.1"/>
</dbReference>
<organism>
    <name type="scientific">Branchiostoma floridae</name>
    <name type="common">Florida lancelet</name>
    <name type="synonym">Amphioxus</name>
    <dbReference type="NCBI Taxonomy" id="7739"/>
    <lineage>
        <taxon>Eukaryota</taxon>
        <taxon>Metazoa</taxon>
        <taxon>Chordata</taxon>
        <taxon>Cephalochordata</taxon>
        <taxon>Leptocardii</taxon>
        <taxon>Amphioxiformes</taxon>
        <taxon>Branchiostomatidae</taxon>
        <taxon>Branchiostoma</taxon>
    </lineage>
</organism>
<dbReference type="InParanoid" id="C3YE26"/>
<feature type="chain" id="PRO_5044729178" evidence="2">
    <location>
        <begin position="24"/>
        <end position="287"/>
    </location>
</feature>
<evidence type="ECO:0000313" key="4">
    <source>
        <dbReference type="EMBL" id="EEN61334.1"/>
    </source>
</evidence>
<feature type="region of interest" description="Disordered" evidence="1">
    <location>
        <begin position="43"/>
        <end position="146"/>
    </location>
</feature>
<dbReference type="InterPro" id="IPR008160">
    <property type="entry name" value="Collagen"/>
</dbReference>
<gene>
    <name evidence="6" type="primary">LOC118405970</name>
    <name evidence="4" type="ORF">BRAFLDRAFT_89033</name>
</gene>
<reference evidence="6" key="3">
    <citation type="submission" date="2025-04" db="UniProtKB">
        <authorList>
            <consortium name="RefSeq"/>
        </authorList>
    </citation>
    <scope>IDENTIFICATION</scope>
    <source>
        <strain evidence="6">S238N-H82</strain>
        <tissue evidence="6">Testes</tissue>
    </source>
</reference>
<dbReference type="KEGG" id="bfo:118405970"/>
<evidence type="ECO:0000259" key="3">
    <source>
        <dbReference type="Pfam" id="PF25815"/>
    </source>
</evidence>
<proteinExistence type="predicted"/>
<dbReference type="GO" id="GO:0019371">
    <property type="term" value="P:cyclooxygenase pathway"/>
    <property type="evidence" value="ECO:0000318"/>
    <property type="project" value="GO_Central"/>
</dbReference>
<dbReference type="OMA" id="AIVECPF"/>
<dbReference type="Pfam" id="PF25815">
    <property type="entry name" value="CTHRC1_C"/>
    <property type="match status" value="1"/>
</dbReference>
<dbReference type="PANTHER" id="PTHR24637">
    <property type="entry name" value="COLLAGEN"/>
    <property type="match status" value="1"/>
</dbReference>
<keyword evidence="5" id="KW-1185">Reference proteome</keyword>
<evidence type="ECO:0000313" key="5">
    <source>
        <dbReference type="Proteomes" id="UP000001554"/>
    </source>
</evidence>
<dbReference type="Proteomes" id="UP000001554">
    <property type="component" value="Chromosome 18"/>
</dbReference>
<dbReference type="GO" id="GO:0043005">
    <property type="term" value="C:neuron projection"/>
    <property type="evidence" value="ECO:0000318"/>
    <property type="project" value="GO_Central"/>
</dbReference>
<dbReference type="GO" id="GO:0005737">
    <property type="term" value="C:cytoplasm"/>
    <property type="evidence" value="ECO:0000318"/>
    <property type="project" value="GO_Central"/>
</dbReference>
<evidence type="ECO:0000313" key="6">
    <source>
        <dbReference type="RefSeq" id="XP_035661716.1"/>
    </source>
</evidence>
<accession>C3YE26</accession>
<dbReference type="Pfam" id="PF01391">
    <property type="entry name" value="Collagen"/>
    <property type="match status" value="1"/>
</dbReference>
<name>C3YE26_BRAFL</name>
<dbReference type="STRING" id="7739.C3YE26"/>
<dbReference type="AlphaFoldDB" id="C3YE26"/>
<dbReference type="eggNOG" id="ENOG502QSJD">
    <property type="taxonomic scope" value="Eukaryota"/>
</dbReference>
<dbReference type="EMBL" id="GG666505">
    <property type="protein sequence ID" value="EEN61334.1"/>
    <property type="molecule type" value="Genomic_DNA"/>
</dbReference>
<protein>
    <submittedName>
        <fullName evidence="6">Collagen triple helix repeat-containing protein 1-like</fullName>
    </submittedName>
</protein>
<feature type="domain" description="CTHRC1 C-terminal" evidence="3">
    <location>
        <begin position="145"/>
        <end position="282"/>
    </location>
</feature>
<evidence type="ECO:0000256" key="1">
    <source>
        <dbReference type="SAM" id="MobiDB-lite"/>
    </source>
</evidence>
<sequence length="287" mass="29037">MASCLRLAVAVVVVAVLTLKSQSQNITTGQCCGNCVTGPQGPPGIPGNNGIPGNSGVPGNHGFPGHDGAKGDRGELGPPGGNGAKGDRGDLGPPGGNGAKGDRGELGPPGGNGAKGDRGDLGPPGGAGAKGDRGDQGPPGIHVSAPRNVKQCTWDNLFSAAGSGAIVECPFNKLSSTSALRVTWNGALRVWNEVTRTAVCKRWFFTLNGAECSDPAPIDGIMFMFDPNNHPNNHRVSTIDGLCYGLPAGNMTVTLNIGTCAADGLPEGSASTGYNSYSRIIVEELDI</sequence>
<dbReference type="OrthoDB" id="5985978at2759"/>
<feature type="signal peptide" evidence="2">
    <location>
        <begin position="1"/>
        <end position="23"/>
    </location>
</feature>
<dbReference type="GeneID" id="118405970"/>
<dbReference type="InterPro" id="IPR057873">
    <property type="entry name" value="CTHRC1_C"/>
</dbReference>